<sequence>MEVLVEAAMQTPDGRWRVEVVRRRGQRSQWYRVLRDDEVVLDWLSITAVERILVEAGVDMAALAPVVADAAAPTDTAEPERIRTPRRLRGGPDAGHGAA</sequence>
<dbReference type="RefSeq" id="WP_203941544.1">
    <property type="nucleotide sequence ID" value="NZ_BAAAGJ010000013.1"/>
</dbReference>
<keyword evidence="3" id="KW-1185">Reference proteome</keyword>
<gene>
    <name evidence="2" type="ORF">Sya03_57120</name>
</gene>
<proteinExistence type="predicted"/>
<dbReference type="Proteomes" id="UP000652013">
    <property type="component" value="Unassembled WGS sequence"/>
</dbReference>
<reference evidence="2" key="1">
    <citation type="submission" date="2021-01" db="EMBL/GenBank/DDBJ databases">
        <title>Whole genome shotgun sequence of Spirilliplanes yamanashiensis NBRC 15828.</title>
        <authorList>
            <person name="Komaki H."/>
            <person name="Tamura T."/>
        </authorList>
    </citation>
    <scope>NUCLEOTIDE SEQUENCE</scope>
    <source>
        <strain evidence="2">NBRC 15828</strain>
    </source>
</reference>
<comment type="caution">
    <text evidence="2">The sequence shown here is derived from an EMBL/GenBank/DDBJ whole genome shotgun (WGS) entry which is preliminary data.</text>
</comment>
<feature type="region of interest" description="Disordered" evidence="1">
    <location>
        <begin position="68"/>
        <end position="99"/>
    </location>
</feature>
<name>A0A8J4DMP2_9ACTN</name>
<protein>
    <submittedName>
        <fullName evidence="2">Uncharacterized protein</fullName>
    </submittedName>
</protein>
<dbReference type="AlphaFoldDB" id="A0A8J4DMP2"/>
<evidence type="ECO:0000256" key="1">
    <source>
        <dbReference type="SAM" id="MobiDB-lite"/>
    </source>
</evidence>
<accession>A0A8J4DMP2</accession>
<dbReference type="EMBL" id="BOOY01000041">
    <property type="protein sequence ID" value="GIJ06360.1"/>
    <property type="molecule type" value="Genomic_DNA"/>
</dbReference>
<organism evidence="2 3">
    <name type="scientific">Spirilliplanes yamanashiensis</name>
    <dbReference type="NCBI Taxonomy" id="42233"/>
    <lineage>
        <taxon>Bacteria</taxon>
        <taxon>Bacillati</taxon>
        <taxon>Actinomycetota</taxon>
        <taxon>Actinomycetes</taxon>
        <taxon>Micromonosporales</taxon>
        <taxon>Micromonosporaceae</taxon>
        <taxon>Spirilliplanes</taxon>
    </lineage>
</organism>
<evidence type="ECO:0000313" key="2">
    <source>
        <dbReference type="EMBL" id="GIJ06360.1"/>
    </source>
</evidence>
<evidence type="ECO:0000313" key="3">
    <source>
        <dbReference type="Proteomes" id="UP000652013"/>
    </source>
</evidence>